<dbReference type="PROSITE" id="PS51419">
    <property type="entry name" value="RAB"/>
    <property type="match status" value="1"/>
</dbReference>
<protein>
    <recommendedName>
        <fullName evidence="4">Small GTP-binding protein</fullName>
    </recommendedName>
</protein>
<dbReference type="PROSITE" id="PS51420">
    <property type="entry name" value="RHO"/>
    <property type="match status" value="1"/>
</dbReference>
<gene>
    <name evidence="2" type="ORF">M9Y10_003890</name>
</gene>
<dbReference type="SMART" id="SM00175">
    <property type="entry name" value="RAB"/>
    <property type="match status" value="1"/>
</dbReference>
<evidence type="ECO:0000256" key="1">
    <source>
        <dbReference type="ARBA" id="ARBA00022741"/>
    </source>
</evidence>
<dbReference type="Pfam" id="PF00071">
    <property type="entry name" value="Ras"/>
    <property type="match status" value="1"/>
</dbReference>
<keyword evidence="1" id="KW-0547">Nucleotide-binding</keyword>
<dbReference type="PROSITE" id="PS51421">
    <property type="entry name" value="RAS"/>
    <property type="match status" value="1"/>
</dbReference>
<dbReference type="InterPro" id="IPR001806">
    <property type="entry name" value="Small_GTPase"/>
</dbReference>
<dbReference type="CDD" id="cd00154">
    <property type="entry name" value="Rab"/>
    <property type="match status" value="1"/>
</dbReference>
<proteinExistence type="predicted"/>
<dbReference type="PANTHER" id="PTHR47978">
    <property type="match status" value="1"/>
</dbReference>
<dbReference type="NCBIfam" id="TIGR00231">
    <property type="entry name" value="small_GTP"/>
    <property type="match status" value="1"/>
</dbReference>
<dbReference type="Gene3D" id="3.40.50.300">
    <property type="entry name" value="P-loop containing nucleotide triphosphate hydrolases"/>
    <property type="match status" value="1"/>
</dbReference>
<evidence type="ECO:0008006" key="4">
    <source>
        <dbReference type="Google" id="ProtNLM"/>
    </source>
</evidence>
<keyword evidence="3" id="KW-1185">Reference proteome</keyword>
<dbReference type="InterPro" id="IPR027417">
    <property type="entry name" value="P-loop_NTPase"/>
</dbReference>
<evidence type="ECO:0000313" key="3">
    <source>
        <dbReference type="Proteomes" id="UP001470230"/>
    </source>
</evidence>
<sequence length="192" mass="21785">MNKAFIGYKVPLIGDEGVGKTSIISRFMENKFDDGIRSTVGAANFSVAINIDGHEIPVNIWDTAGQEKYRSLIPLYTRDTSLILIVFSMDTLESFEHLPEWYQMVRDECKIDCPVFICGNKIDTDNPRVDHEVATEWANKNKCQIVFTSAKDGTNINELFHYIAEELSKQKQCFKPNEFVENADNKEEGGCC</sequence>
<organism evidence="2 3">
    <name type="scientific">Tritrichomonas musculus</name>
    <dbReference type="NCBI Taxonomy" id="1915356"/>
    <lineage>
        <taxon>Eukaryota</taxon>
        <taxon>Metamonada</taxon>
        <taxon>Parabasalia</taxon>
        <taxon>Tritrichomonadida</taxon>
        <taxon>Tritrichomonadidae</taxon>
        <taxon>Tritrichomonas</taxon>
    </lineage>
</organism>
<dbReference type="SMART" id="SM00176">
    <property type="entry name" value="RAN"/>
    <property type="match status" value="1"/>
</dbReference>
<dbReference type="EMBL" id="JAPFFF010000010">
    <property type="protein sequence ID" value="KAK8881160.1"/>
    <property type="molecule type" value="Genomic_DNA"/>
</dbReference>
<evidence type="ECO:0000313" key="2">
    <source>
        <dbReference type="EMBL" id="KAK8881160.1"/>
    </source>
</evidence>
<dbReference type="SMART" id="SM00173">
    <property type="entry name" value="RAS"/>
    <property type="match status" value="1"/>
</dbReference>
<reference evidence="2 3" key="1">
    <citation type="submission" date="2024-04" db="EMBL/GenBank/DDBJ databases">
        <title>Tritrichomonas musculus Genome.</title>
        <authorList>
            <person name="Alves-Ferreira E."/>
            <person name="Grigg M."/>
            <person name="Lorenzi H."/>
            <person name="Galac M."/>
        </authorList>
    </citation>
    <scope>NUCLEOTIDE SEQUENCE [LARGE SCALE GENOMIC DNA]</scope>
    <source>
        <strain evidence="2 3">EAF2021</strain>
    </source>
</reference>
<dbReference type="PRINTS" id="PR00449">
    <property type="entry name" value="RASTRNSFRMNG"/>
</dbReference>
<dbReference type="Proteomes" id="UP001470230">
    <property type="component" value="Unassembled WGS sequence"/>
</dbReference>
<dbReference type="InterPro" id="IPR005225">
    <property type="entry name" value="Small_GTP-bd"/>
</dbReference>
<comment type="caution">
    <text evidence="2">The sequence shown here is derived from an EMBL/GenBank/DDBJ whole genome shotgun (WGS) entry which is preliminary data.</text>
</comment>
<dbReference type="SMART" id="SM00174">
    <property type="entry name" value="RHO"/>
    <property type="match status" value="1"/>
</dbReference>
<name>A0ABR2JQI4_9EUKA</name>
<dbReference type="SUPFAM" id="SSF52540">
    <property type="entry name" value="P-loop containing nucleoside triphosphate hydrolases"/>
    <property type="match status" value="1"/>
</dbReference>
<accession>A0ABR2JQI4</accession>